<protein>
    <submittedName>
        <fullName evidence="1">Uncharacterized protein</fullName>
    </submittedName>
</protein>
<dbReference type="EMBL" id="BTSX01000005">
    <property type="protein sequence ID" value="GMS98655.1"/>
    <property type="molecule type" value="Genomic_DNA"/>
</dbReference>
<dbReference type="AlphaFoldDB" id="A0AAV5TWM9"/>
<comment type="caution">
    <text evidence="1">The sequence shown here is derived from an EMBL/GenBank/DDBJ whole genome shotgun (WGS) entry which is preliminary data.</text>
</comment>
<evidence type="ECO:0000313" key="1">
    <source>
        <dbReference type="EMBL" id="GMS98655.1"/>
    </source>
</evidence>
<gene>
    <name evidence="1" type="ORF">PENTCL1PPCAC_20830</name>
</gene>
<keyword evidence="2" id="KW-1185">Reference proteome</keyword>
<organism evidence="1 2">
    <name type="scientific">Pristionchus entomophagus</name>
    <dbReference type="NCBI Taxonomy" id="358040"/>
    <lineage>
        <taxon>Eukaryota</taxon>
        <taxon>Metazoa</taxon>
        <taxon>Ecdysozoa</taxon>
        <taxon>Nematoda</taxon>
        <taxon>Chromadorea</taxon>
        <taxon>Rhabditida</taxon>
        <taxon>Rhabditina</taxon>
        <taxon>Diplogasteromorpha</taxon>
        <taxon>Diplogasteroidea</taxon>
        <taxon>Neodiplogasteridae</taxon>
        <taxon>Pristionchus</taxon>
    </lineage>
</organism>
<dbReference type="Proteomes" id="UP001432027">
    <property type="component" value="Unassembled WGS sequence"/>
</dbReference>
<reference evidence="1" key="1">
    <citation type="submission" date="2023-10" db="EMBL/GenBank/DDBJ databases">
        <title>Genome assembly of Pristionchus species.</title>
        <authorList>
            <person name="Yoshida K."/>
            <person name="Sommer R.J."/>
        </authorList>
    </citation>
    <scope>NUCLEOTIDE SEQUENCE</scope>
    <source>
        <strain evidence="1">RS0144</strain>
    </source>
</reference>
<sequence>FDVDLATTSFCPMNLRFDAAASPDSHECSLSIYVADIEGFGLSADMDIKLDAPPGWVLSKEIKTGSANLVSGHPKFDARSKIRDKIVTVTYTIARSAHHDWTFGTKSTFFLASLAC</sequence>
<feature type="non-terminal residue" evidence="1">
    <location>
        <position position="1"/>
    </location>
</feature>
<evidence type="ECO:0000313" key="2">
    <source>
        <dbReference type="Proteomes" id="UP001432027"/>
    </source>
</evidence>
<name>A0AAV5TWM9_9BILA</name>
<proteinExistence type="predicted"/>
<accession>A0AAV5TWM9</accession>
<feature type="non-terminal residue" evidence="1">
    <location>
        <position position="116"/>
    </location>
</feature>